<keyword evidence="2" id="KW-0472">Membrane</keyword>
<organism evidence="3 4">
    <name type="scientific">Labrys monachus</name>
    <dbReference type="NCBI Taxonomy" id="217067"/>
    <lineage>
        <taxon>Bacteria</taxon>
        <taxon>Pseudomonadati</taxon>
        <taxon>Pseudomonadota</taxon>
        <taxon>Alphaproteobacteria</taxon>
        <taxon>Hyphomicrobiales</taxon>
        <taxon>Xanthobacteraceae</taxon>
        <taxon>Labrys</taxon>
    </lineage>
</organism>
<evidence type="ECO:0000256" key="2">
    <source>
        <dbReference type="SAM" id="Phobius"/>
    </source>
</evidence>
<feature type="compositionally biased region" description="Low complexity" evidence="1">
    <location>
        <begin position="172"/>
        <end position="181"/>
    </location>
</feature>
<gene>
    <name evidence="3" type="ORF">J3R73_000610</name>
</gene>
<feature type="compositionally biased region" description="Low complexity" evidence="1">
    <location>
        <begin position="222"/>
        <end position="233"/>
    </location>
</feature>
<feature type="compositionally biased region" description="Low complexity" evidence="1">
    <location>
        <begin position="93"/>
        <end position="103"/>
    </location>
</feature>
<sequence length="435" mass="45978">MSTDYFPPIQRAVQGLSPNNQDTRAALYEKARKALMRQLHAADPALTHSQISRERNLLEDAILRIEQSYDEPAPEPEGPVFQAPPAPRPAPADQPADAPAAGGKARDRLGPAAADRRPEQRRPQAPRRAPSNNNARRYAVMAVVAALIVGGGAATALYLRGAGAGDGESSQAVTAPATTPAAPAPADPAKLDDRVGSGSNAAPQQAAPDHGAEPEAPTRSIAPQPSKPAQAPAPAAPAPLLPSTQGETSENQRARMVEEDPLAPMRNRVFDGTVNWRTESQASGSNAPLETVIIGDLNIPDRKLRAVLTLRRNSDPAFPAAFLLQVQMTVPQDYPNGNVAALKGISVKPAPQQAGIPLDGALMKVTTGVFLMGIADPFNEKGRNAKMLQNNSWFQLEFAFDNGRNAILTFEKGATGTKVFDDAMAAWNNGTAARP</sequence>
<dbReference type="Proteomes" id="UP001237448">
    <property type="component" value="Unassembled WGS sequence"/>
</dbReference>
<feature type="compositionally biased region" description="Pro residues" evidence="1">
    <location>
        <begin position="82"/>
        <end position="92"/>
    </location>
</feature>
<evidence type="ECO:0000313" key="4">
    <source>
        <dbReference type="Proteomes" id="UP001237448"/>
    </source>
</evidence>
<proteinExistence type="predicted"/>
<protein>
    <submittedName>
        <fullName evidence="3">Uncharacterized protein</fullName>
    </submittedName>
</protein>
<keyword evidence="2" id="KW-0812">Transmembrane</keyword>
<dbReference type="EMBL" id="JAUSVK010000001">
    <property type="protein sequence ID" value="MDQ0390818.1"/>
    <property type="molecule type" value="Genomic_DNA"/>
</dbReference>
<comment type="caution">
    <text evidence="3">The sequence shown here is derived from an EMBL/GenBank/DDBJ whole genome shotgun (WGS) entry which is preliminary data.</text>
</comment>
<keyword evidence="2" id="KW-1133">Transmembrane helix</keyword>
<evidence type="ECO:0000256" key="1">
    <source>
        <dbReference type="SAM" id="MobiDB-lite"/>
    </source>
</evidence>
<accession>A0ABU0F874</accession>
<feature type="region of interest" description="Disordered" evidence="1">
    <location>
        <begin position="164"/>
        <end position="263"/>
    </location>
</feature>
<keyword evidence="4" id="KW-1185">Reference proteome</keyword>
<dbReference type="RefSeq" id="WP_307422257.1">
    <property type="nucleotide sequence ID" value="NZ_JAUSVK010000001.1"/>
</dbReference>
<feature type="transmembrane region" description="Helical" evidence="2">
    <location>
        <begin position="138"/>
        <end position="159"/>
    </location>
</feature>
<name>A0ABU0F874_9HYPH</name>
<feature type="region of interest" description="Disordered" evidence="1">
    <location>
        <begin position="70"/>
        <end position="133"/>
    </location>
</feature>
<feature type="compositionally biased region" description="Basic and acidic residues" evidence="1">
    <location>
        <begin position="104"/>
        <end position="122"/>
    </location>
</feature>
<evidence type="ECO:0000313" key="3">
    <source>
        <dbReference type="EMBL" id="MDQ0390818.1"/>
    </source>
</evidence>
<reference evidence="3 4" key="1">
    <citation type="submission" date="2023-07" db="EMBL/GenBank/DDBJ databases">
        <title>Genomic Encyclopedia of Type Strains, Phase IV (KMG-IV): sequencing the most valuable type-strain genomes for metagenomic binning, comparative biology and taxonomic classification.</title>
        <authorList>
            <person name="Goeker M."/>
        </authorList>
    </citation>
    <scope>NUCLEOTIDE SEQUENCE [LARGE SCALE GENOMIC DNA]</scope>
    <source>
        <strain evidence="3 4">DSM 5896</strain>
    </source>
</reference>